<feature type="signal peptide" evidence="1">
    <location>
        <begin position="1"/>
        <end position="20"/>
    </location>
</feature>
<dbReference type="AlphaFoldDB" id="A0A7C8M1J5"/>
<evidence type="ECO:0000313" key="2">
    <source>
        <dbReference type="EMBL" id="KAF2864721.1"/>
    </source>
</evidence>
<dbReference type="OrthoDB" id="3704882at2759"/>
<name>A0A7C8M1J5_9PLEO</name>
<evidence type="ECO:0000313" key="3">
    <source>
        <dbReference type="Proteomes" id="UP000481861"/>
    </source>
</evidence>
<evidence type="ECO:0000256" key="1">
    <source>
        <dbReference type="SAM" id="SignalP"/>
    </source>
</evidence>
<protein>
    <submittedName>
        <fullName evidence="2">Uncharacterized protein</fullName>
    </submittedName>
</protein>
<reference evidence="2 3" key="1">
    <citation type="submission" date="2020-01" db="EMBL/GenBank/DDBJ databases">
        <authorList>
            <consortium name="DOE Joint Genome Institute"/>
            <person name="Haridas S."/>
            <person name="Albert R."/>
            <person name="Binder M."/>
            <person name="Bloem J."/>
            <person name="Labutti K."/>
            <person name="Salamov A."/>
            <person name="Andreopoulos B."/>
            <person name="Baker S.E."/>
            <person name="Barry K."/>
            <person name="Bills G."/>
            <person name="Bluhm B.H."/>
            <person name="Cannon C."/>
            <person name="Castanera R."/>
            <person name="Culley D.E."/>
            <person name="Daum C."/>
            <person name="Ezra D."/>
            <person name="Gonzalez J.B."/>
            <person name="Henrissat B."/>
            <person name="Kuo A."/>
            <person name="Liang C."/>
            <person name="Lipzen A."/>
            <person name="Lutzoni F."/>
            <person name="Magnuson J."/>
            <person name="Mondo S."/>
            <person name="Nolan M."/>
            <person name="Ohm R."/>
            <person name="Pangilinan J."/>
            <person name="Park H.-J.H."/>
            <person name="Ramirez L."/>
            <person name="Alfaro M."/>
            <person name="Sun H."/>
            <person name="Tritt A."/>
            <person name="Yoshinaga Y."/>
            <person name="Zwiers L.-H.L."/>
            <person name="Turgeon B.G."/>
            <person name="Goodwin S.B."/>
            <person name="Spatafora J.W."/>
            <person name="Crous P.W."/>
            <person name="Grigoriev I.V."/>
        </authorList>
    </citation>
    <scope>NUCLEOTIDE SEQUENCE [LARGE SCALE GENOMIC DNA]</scope>
    <source>
        <strain evidence="2 3">CBS 611.86</strain>
    </source>
</reference>
<gene>
    <name evidence="2" type="ORF">BDV95DRAFT_600281</name>
</gene>
<dbReference type="EMBL" id="JAADJZ010000040">
    <property type="protein sequence ID" value="KAF2864721.1"/>
    <property type="molecule type" value="Genomic_DNA"/>
</dbReference>
<proteinExistence type="predicted"/>
<sequence>MPLSKHLFVVIFAVLTCTDGSPLFIPAPHDTSKVARDEPFSMPMPAMPPECLGTSFGTDEDRNKVWEDSKAGELADAFIQNHMQKDWVLELWKFIFPDKNPEPFSCTETSTGCDEVPECSEFAAAGYVGGYYLFRSLSDIHSWFREFKLQVLSAGIQELLDINIVVGEFHIKAPPFNLAINSFGMMSSSFGLLSVVFGSNPITSAFFGGVSGLAGIISSSIPHNIKPTLDAADLTGSLSGLVLQAFTAASTGIDKALMAIFSDGPPEDIPQAMRSQAWLSASVQALGNGKWILDKPTEDLPALGQHLAHQMKQVIAWNMIRMGRNAIVVIDTLSNPVDCAASASGAWSIRQNGCYNVYEKNKKEDLLDLGEDIKSLWGEKYEMDKLATYENTAECWESSGGTVGDPGYLTDITQLGLASCTFGMEVVKGELKPMRTLRAKGFFLVKDPTYPGQDKEHHACIYPCESLQ</sequence>
<organism evidence="2 3">
    <name type="scientific">Massariosphaeria phaeospora</name>
    <dbReference type="NCBI Taxonomy" id="100035"/>
    <lineage>
        <taxon>Eukaryota</taxon>
        <taxon>Fungi</taxon>
        <taxon>Dikarya</taxon>
        <taxon>Ascomycota</taxon>
        <taxon>Pezizomycotina</taxon>
        <taxon>Dothideomycetes</taxon>
        <taxon>Pleosporomycetidae</taxon>
        <taxon>Pleosporales</taxon>
        <taxon>Pleosporales incertae sedis</taxon>
        <taxon>Massariosphaeria</taxon>
    </lineage>
</organism>
<dbReference type="Proteomes" id="UP000481861">
    <property type="component" value="Unassembled WGS sequence"/>
</dbReference>
<keyword evidence="3" id="KW-1185">Reference proteome</keyword>
<feature type="chain" id="PRO_5028903033" evidence="1">
    <location>
        <begin position="21"/>
        <end position="468"/>
    </location>
</feature>
<keyword evidence="1" id="KW-0732">Signal</keyword>
<comment type="caution">
    <text evidence="2">The sequence shown here is derived from an EMBL/GenBank/DDBJ whole genome shotgun (WGS) entry which is preliminary data.</text>
</comment>
<accession>A0A7C8M1J5</accession>